<dbReference type="EMBL" id="JANPWB010000009">
    <property type="protein sequence ID" value="KAJ1159110.1"/>
    <property type="molecule type" value="Genomic_DNA"/>
</dbReference>
<feature type="compositionally biased region" description="Gly residues" evidence="1">
    <location>
        <begin position="90"/>
        <end position="99"/>
    </location>
</feature>
<sequence length="106" mass="11445">MWPTLLALGQRTPLPTSVSPGPRFPVRRRGLAQSGAVAWAEDRPGHRTRPSLPTVIGREVAINRLEPRGARGPALPPLVVEKQDECGSIGSRGEGGWRGGSTTYRR</sequence>
<accession>A0AAV7S7A3</accession>
<evidence type="ECO:0000256" key="1">
    <source>
        <dbReference type="SAM" id="MobiDB-lite"/>
    </source>
</evidence>
<dbReference type="AlphaFoldDB" id="A0AAV7S7A3"/>
<evidence type="ECO:0000313" key="3">
    <source>
        <dbReference type="Proteomes" id="UP001066276"/>
    </source>
</evidence>
<organism evidence="2 3">
    <name type="scientific">Pleurodeles waltl</name>
    <name type="common">Iberian ribbed newt</name>
    <dbReference type="NCBI Taxonomy" id="8319"/>
    <lineage>
        <taxon>Eukaryota</taxon>
        <taxon>Metazoa</taxon>
        <taxon>Chordata</taxon>
        <taxon>Craniata</taxon>
        <taxon>Vertebrata</taxon>
        <taxon>Euteleostomi</taxon>
        <taxon>Amphibia</taxon>
        <taxon>Batrachia</taxon>
        <taxon>Caudata</taxon>
        <taxon>Salamandroidea</taxon>
        <taxon>Salamandridae</taxon>
        <taxon>Pleurodelinae</taxon>
        <taxon>Pleurodeles</taxon>
    </lineage>
</organism>
<gene>
    <name evidence="2" type="ORF">NDU88_011780</name>
</gene>
<name>A0AAV7S7A3_PLEWA</name>
<keyword evidence="3" id="KW-1185">Reference proteome</keyword>
<comment type="caution">
    <text evidence="2">The sequence shown here is derived from an EMBL/GenBank/DDBJ whole genome shotgun (WGS) entry which is preliminary data.</text>
</comment>
<dbReference type="Proteomes" id="UP001066276">
    <property type="component" value="Chromosome 5"/>
</dbReference>
<proteinExistence type="predicted"/>
<evidence type="ECO:0000313" key="2">
    <source>
        <dbReference type="EMBL" id="KAJ1159110.1"/>
    </source>
</evidence>
<protein>
    <submittedName>
        <fullName evidence="2">Uncharacterized protein</fullName>
    </submittedName>
</protein>
<feature type="region of interest" description="Disordered" evidence="1">
    <location>
        <begin position="85"/>
        <end position="106"/>
    </location>
</feature>
<reference evidence="2" key="1">
    <citation type="journal article" date="2022" name="bioRxiv">
        <title>Sequencing and chromosome-scale assembly of the giantPleurodeles waltlgenome.</title>
        <authorList>
            <person name="Brown T."/>
            <person name="Elewa A."/>
            <person name="Iarovenko S."/>
            <person name="Subramanian E."/>
            <person name="Araus A.J."/>
            <person name="Petzold A."/>
            <person name="Susuki M."/>
            <person name="Suzuki K.-i.T."/>
            <person name="Hayashi T."/>
            <person name="Toyoda A."/>
            <person name="Oliveira C."/>
            <person name="Osipova E."/>
            <person name="Leigh N.D."/>
            <person name="Simon A."/>
            <person name="Yun M.H."/>
        </authorList>
    </citation>
    <scope>NUCLEOTIDE SEQUENCE</scope>
    <source>
        <strain evidence="2">20211129_DDA</strain>
        <tissue evidence="2">Liver</tissue>
    </source>
</reference>
<feature type="region of interest" description="Disordered" evidence="1">
    <location>
        <begin position="1"/>
        <end position="24"/>
    </location>
</feature>